<dbReference type="Proteomes" id="UP000239366">
    <property type="component" value="Unassembled WGS sequence"/>
</dbReference>
<gene>
    <name evidence="1" type="ORF">BST99_01440</name>
</gene>
<proteinExistence type="predicted"/>
<organism evidence="1 2">
    <name type="scientific">Aureicoccus marinus</name>
    <dbReference type="NCBI Taxonomy" id="754435"/>
    <lineage>
        <taxon>Bacteria</taxon>
        <taxon>Pseudomonadati</taxon>
        <taxon>Bacteroidota</taxon>
        <taxon>Flavobacteriia</taxon>
        <taxon>Flavobacteriales</taxon>
        <taxon>Flavobacteriaceae</taxon>
        <taxon>Aureicoccus</taxon>
    </lineage>
</organism>
<sequence>MLLSGCQEKKYLDKREEGAITPELKEAYYFQADLNRQFSDPKDSPLKKKDLKRFEELSFFPLNAAYRVKAQFSRSADSTPFWMPTTTGRKSRERIYGILQFELDGQQHQLQVYQEIDTAGQASQGDLLFLPFGDDTNGQDSYPGGRYLDLSIPQGEDVLLDFNQAYNPYCAYNAKYSCPLLPAQNRLSIEIPAGVKYPEPWQHK</sequence>
<keyword evidence="2" id="KW-1185">Reference proteome</keyword>
<reference evidence="2" key="1">
    <citation type="submission" date="2016-11" db="EMBL/GenBank/DDBJ databases">
        <title>Trade-off between light-utilization and light-protection in marine flavobacteria.</title>
        <authorList>
            <person name="Kumagai Y."/>
            <person name="Yoshizawa S."/>
            <person name="Kogure K."/>
        </authorList>
    </citation>
    <scope>NUCLEOTIDE SEQUENCE [LARGE SCALE GENOMIC DNA]</scope>
    <source>
        <strain evidence="2">SG-18</strain>
    </source>
</reference>
<dbReference type="PANTHER" id="PTHR41913:SF1">
    <property type="entry name" value="DUF1684 DOMAIN-CONTAINING PROTEIN"/>
    <property type="match status" value="1"/>
</dbReference>
<dbReference type="Pfam" id="PF07920">
    <property type="entry name" value="DUF1684"/>
    <property type="match status" value="1"/>
</dbReference>
<protein>
    <recommendedName>
        <fullName evidence="3">DUF1684 domain-containing protein</fullName>
    </recommendedName>
</protein>
<dbReference type="AlphaFoldDB" id="A0A2S7TB13"/>
<evidence type="ECO:0000313" key="1">
    <source>
        <dbReference type="EMBL" id="PQJ16725.1"/>
    </source>
</evidence>
<dbReference type="InterPro" id="IPR012467">
    <property type="entry name" value="DUF1684"/>
</dbReference>
<comment type="caution">
    <text evidence="1">The sequence shown here is derived from an EMBL/GenBank/DDBJ whole genome shotgun (WGS) entry which is preliminary data.</text>
</comment>
<name>A0A2S7TB13_9FLAO</name>
<evidence type="ECO:0008006" key="3">
    <source>
        <dbReference type="Google" id="ProtNLM"/>
    </source>
</evidence>
<accession>A0A2S7TB13</accession>
<dbReference type="PANTHER" id="PTHR41913">
    <property type="entry name" value="DUF1684 DOMAIN-CONTAINING PROTEIN"/>
    <property type="match status" value="1"/>
</dbReference>
<evidence type="ECO:0000313" key="2">
    <source>
        <dbReference type="Proteomes" id="UP000239366"/>
    </source>
</evidence>
<dbReference type="EMBL" id="MQVX01000001">
    <property type="protein sequence ID" value="PQJ16725.1"/>
    <property type="molecule type" value="Genomic_DNA"/>
</dbReference>